<dbReference type="InterPro" id="IPR015422">
    <property type="entry name" value="PyrdxlP-dep_Trfase_small"/>
</dbReference>
<dbReference type="GO" id="GO:0008483">
    <property type="term" value="F:transaminase activity"/>
    <property type="evidence" value="ECO:0007669"/>
    <property type="project" value="UniProtKB-KW"/>
</dbReference>
<comment type="similarity">
    <text evidence="5 6">Belongs to the DegT/DnrJ/EryC1 family.</text>
</comment>
<evidence type="ECO:0000256" key="4">
    <source>
        <dbReference type="ARBA" id="ARBA00022898"/>
    </source>
</evidence>
<evidence type="ECO:0000313" key="7">
    <source>
        <dbReference type="EMBL" id="AGB02454.1"/>
    </source>
</evidence>
<keyword evidence="3" id="KW-0808">Transferase</keyword>
<accession>L0HH95</accession>
<reference evidence="7 8" key="2">
    <citation type="journal article" date="2014" name="Genome Announc.">
        <title>Complete Genome Sequence of Methanoregula formicica SMSPT, a Mesophilic Hydrogenotrophic Methanogen Isolated from a Methanogenic Upflow Anaerobic Sludge Blanket Reactor.</title>
        <authorList>
            <person name="Yamamoto K."/>
            <person name="Tamaki H."/>
            <person name="Cadillo-Quiroz H."/>
            <person name="Imachi H."/>
            <person name="Kyrpides N."/>
            <person name="Woyke T."/>
            <person name="Goodwin L."/>
            <person name="Zinder S.H."/>
            <person name="Kamagata Y."/>
            <person name="Liu W.T."/>
        </authorList>
    </citation>
    <scope>NUCLEOTIDE SEQUENCE [LARGE SCALE GENOMIC DNA]</scope>
    <source>
        <strain evidence="8">DSM 22288 / NBRC 105244 / SMSP</strain>
    </source>
</reference>
<dbReference type="PANTHER" id="PTHR30244:SF34">
    <property type="entry name" value="DTDP-4-AMINO-4,6-DIDEOXYGALACTOSE TRANSAMINASE"/>
    <property type="match status" value="1"/>
</dbReference>
<dbReference type="InterPro" id="IPR015421">
    <property type="entry name" value="PyrdxlP-dep_Trfase_major"/>
</dbReference>
<dbReference type="Proteomes" id="UP000010824">
    <property type="component" value="Chromosome"/>
</dbReference>
<dbReference type="HOGENOM" id="CLU_033332_7_2_2"/>
<dbReference type="AlphaFoldDB" id="L0HH95"/>
<dbReference type="GO" id="GO:0030170">
    <property type="term" value="F:pyridoxal phosphate binding"/>
    <property type="evidence" value="ECO:0007669"/>
    <property type="project" value="TreeGrafter"/>
</dbReference>
<dbReference type="InterPro" id="IPR000653">
    <property type="entry name" value="DegT/StrS_aminotransferase"/>
</dbReference>
<dbReference type="Pfam" id="PF01041">
    <property type="entry name" value="DegT_DnrJ_EryC1"/>
    <property type="match status" value="1"/>
</dbReference>
<dbReference type="Gene3D" id="3.40.640.10">
    <property type="entry name" value="Type I PLP-dependent aspartate aminotransferase-like (Major domain)"/>
    <property type="match status" value="1"/>
</dbReference>
<evidence type="ECO:0000256" key="1">
    <source>
        <dbReference type="ARBA" id="ARBA00001933"/>
    </source>
</evidence>
<name>L0HH95_METFS</name>
<protein>
    <submittedName>
        <fullName evidence="7">Putative PLP-dependent enzyme possibly involved in cell wall biogenesis</fullName>
    </submittedName>
</protein>
<evidence type="ECO:0000256" key="5">
    <source>
        <dbReference type="ARBA" id="ARBA00037999"/>
    </source>
</evidence>
<dbReference type="FunFam" id="3.40.640.10:FF:000090">
    <property type="entry name" value="Pyridoxal phosphate-dependent aminotransferase"/>
    <property type="match status" value="1"/>
</dbReference>
<dbReference type="GO" id="GO:0000271">
    <property type="term" value="P:polysaccharide biosynthetic process"/>
    <property type="evidence" value="ECO:0007669"/>
    <property type="project" value="TreeGrafter"/>
</dbReference>
<dbReference type="PANTHER" id="PTHR30244">
    <property type="entry name" value="TRANSAMINASE"/>
    <property type="match status" value="1"/>
</dbReference>
<evidence type="ECO:0000256" key="6">
    <source>
        <dbReference type="RuleBase" id="RU004508"/>
    </source>
</evidence>
<dbReference type="KEGG" id="mfo:Metfor_1418"/>
<dbReference type="GeneID" id="14307807"/>
<keyword evidence="8" id="KW-1185">Reference proteome</keyword>
<evidence type="ECO:0000313" key="8">
    <source>
        <dbReference type="Proteomes" id="UP000010824"/>
    </source>
</evidence>
<dbReference type="OrthoDB" id="10355at2157"/>
<dbReference type="Gene3D" id="3.90.1150.10">
    <property type="entry name" value="Aspartate Aminotransferase, domain 1"/>
    <property type="match status" value="1"/>
</dbReference>
<proteinExistence type="inferred from homology"/>
<gene>
    <name evidence="7" type="ordered locus">Metfor_1418</name>
</gene>
<dbReference type="CDD" id="cd00616">
    <property type="entry name" value="AHBA_syn"/>
    <property type="match status" value="1"/>
</dbReference>
<evidence type="ECO:0000256" key="2">
    <source>
        <dbReference type="ARBA" id="ARBA00022576"/>
    </source>
</evidence>
<dbReference type="InParanoid" id="L0HH95"/>
<evidence type="ECO:0000256" key="3">
    <source>
        <dbReference type="ARBA" id="ARBA00022679"/>
    </source>
</evidence>
<organism evidence="7 8">
    <name type="scientific">Methanoregula formicica (strain DSM 22288 / NBRC 105244 / SMSP)</name>
    <dbReference type="NCBI Taxonomy" id="593750"/>
    <lineage>
        <taxon>Archaea</taxon>
        <taxon>Methanobacteriati</taxon>
        <taxon>Methanobacteriota</taxon>
        <taxon>Stenosarchaea group</taxon>
        <taxon>Methanomicrobia</taxon>
        <taxon>Methanomicrobiales</taxon>
        <taxon>Methanoregulaceae</taxon>
        <taxon>Methanoregula</taxon>
    </lineage>
</organism>
<reference evidence="8" key="1">
    <citation type="submission" date="2011-12" db="EMBL/GenBank/DDBJ databases">
        <title>Complete sequence of Methanoregula formicicum SMSP.</title>
        <authorList>
            <person name="Lucas S."/>
            <person name="Han J."/>
            <person name="Lapidus A."/>
            <person name="Cheng J.-F."/>
            <person name="Goodwin L."/>
            <person name="Pitluck S."/>
            <person name="Peters L."/>
            <person name="Ovchinnikova G."/>
            <person name="Teshima H."/>
            <person name="Detter J.C."/>
            <person name="Han C."/>
            <person name="Tapia R."/>
            <person name="Land M."/>
            <person name="Hauser L."/>
            <person name="Kyrpides N."/>
            <person name="Ivanova N."/>
            <person name="Pagani I."/>
            <person name="Imachi H."/>
            <person name="Tamaki H."/>
            <person name="Sekiguchi Y."/>
            <person name="Kamagata Y."/>
            <person name="Cadillo-Quiroz H."/>
            <person name="Zinder S."/>
            <person name="Liu W.-T."/>
            <person name="Woyke T."/>
        </authorList>
    </citation>
    <scope>NUCLEOTIDE SEQUENCE [LARGE SCALE GENOMIC DNA]</scope>
    <source>
        <strain evidence="8">DSM 22288 / NBRC 105244 / SMSP</strain>
    </source>
</reference>
<dbReference type="InterPro" id="IPR015424">
    <property type="entry name" value="PyrdxlP-dep_Trfase"/>
</dbReference>
<dbReference type="eggNOG" id="arCOG00118">
    <property type="taxonomic scope" value="Archaea"/>
</dbReference>
<dbReference type="STRING" id="593750.Metfor_1418"/>
<dbReference type="FunCoup" id="L0HH95">
    <property type="interactions" value="2"/>
</dbReference>
<comment type="cofactor">
    <cofactor evidence="1">
        <name>pyridoxal 5'-phosphate</name>
        <dbReference type="ChEBI" id="CHEBI:597326"/>
    </cofactor>
</comment>
<dbReference type="RefSeq" id="WP_015285417.1">
    <property type="nucleotide sequence ID" value="NC_019943.1"/>
</dbReference>
<keyword evidence="4 6" id="KW-0663">Pyridoxal phosphate</keyword>
<keyword evidence="2" id="KW-0032">Aminotransferase</keyword>
<dbReference type="PIRSF" id="PIRSF000390">
    <property type="entry name" value="PLP_StrS"/>
    <property type="match status" value="1"/>
</dbReference>
<dbReference type="EMBL" id="CP003167">
    <property type="protein sequence ID" value="AGB02454.1"/>
    <property type="molecule type" value="Genomic_DNA"/>
</dbReference>
<dbReference type="SUPFAM" id="SSF53383">
    <property type="entry name" value="PLP-dependent transferases"/>
    <property type="match status" value="1"/>
</dbReference>
<sequence>MTRIPIAKPEAGEEEIRAVSDVLRSGMFAQGPVVRQFENEFAALCGTRHAVAVNNGTAALHAALASAGIGPGDEVIVPTFSFFATASCVSMCGARPVFVDVDERMFGIDPACVNNAITAKTKAVIGVHLFGQPFDVQPVRDICDDHNLLLIEDAAQAHGALYRKKPVGSMGHAGCFSFYPTKNMTTGEGGIITTNDDEYAAVLRRFTNHGQSDKYYHTMIGYNYRMTDIGAAIGREQLKKLPEFNARRRANAEYLSAHIHAPGIVTPFCMPVATHVYHQYVLRVIPSCPLSRSELITMLAAKGIGSAIHYPIPIHRQPVYLSQNPEVSCPIAERLAQEVVSLPVHPNVTEPMLDEICDAINSVS</sequence>